<dbReference type="Proteomes" id="UP000275267">
    <property type="component" value="Unassembled WGS sequence"/>
</dbReference>
<reference evidence="2" key="1">
    <citation type="journal article" date="2019" name="Nat. Commun.">
        <title>The genome of broomcorn millet.</title>
        <authorList>
            <person name="Zou C."/>
            <person name="Miki D."/>
            <person name="Li D."/>
            <person name="Tang Q."/>
            <person name="Xiao L."/>
            <person name="Rajput S."/>
            <person name="Deng P."/>
            <person name="Jia W."/>
            <person name="Huang R."/>
            <person name="Zhang M."/>
            <person name="Sun Y."/>
            <person name="Hu J."/>
            <person name="Fu X."/>
            <person name="Schnable P.S."/>
            <person name="Li F."/>
            <person name="Zhang H."/>
            <person name="Feng B."/>
            <person name="Zhu X."/>
            <person name="Liu R."/>
            <person name="Schnable J.C."/>
            <person name="Zhu J.-K."/>
            <person name="Zhang H."/>
        </authorList>
    </citation>
    <scope>NUCLEOTIDE SEQUENCE [LARGE SCALE GENOMIC DNA]</scope>
</reference>
<sequence>MFEHPLRVWLTCITKNAGGSLRMLLLQLRNGELHTVYNFSFLGLPQTPRAHQEQPVTKTV</sequence>
<dbReference type="EMBL" id="PQIB02000007">
    <property type="protein sequence ID" value="RLN09839.1"/>
    <property type="molecule type" value="Genomic_DNA"/>
</dbReference>
<evidence type="ECO:0000313" key="2">
    <source>
        <dbReference type="Proteomes" id="UP000275267"/>
    </source>
</evidence>
<proteinExistence type="predicted"/>
<keyword evidence="2" id="KW-1185">Reference proteome</keyword>
<dbReference type="AlphaFoldDB" id="A0A3L6RVK6"/>
<comment type="caution">
    <text evidence="1">The sequence shown here is derived from an EMBL/GenBank/DDBJ whole genome shotgun (WGS) entry which is preliminary data.</text>
</comment>
<protein>
    <submittedName>
        <fullName evidence="1">Uncharacterized protein</fullName>
    </submittedName>
</protein>
<name>A0A3L6RVK6_PANMI</name>
<accession>A0A3L6RVK6</accession>
<evidence type="ECO:0000313" key="1">
    <source>
        <dbReference type="EMBL" id="RLN09839.1"/>
    </source>
</evidence>
<organism evidence="1 2">
    <name type="scientific">Panicum miliaceum</name>
    <name type="common">Proso millet</name>
    <name type="synonym">Broomcorn millet</name>
    <dbReference type="NCBI Taxonomy" id="4540"/>
    <lineage>
        <taxon>Eukaryota</taxon>
        <taxon>Viridiplantae</taxon>
        <taxon>Streptophyta</taxon>
        <taxon>Embryophyta</taxon>
        <taxon>Tracheophyta</taxon>
        <taxon>Spermatophyta</taxon>
        <taxon>Magnoliopsida</taxon>
        <taxon>Liliopsida</taxon>
        <taxon>Poales</taxon>
        <taxon>Poaceae</taxon>
        <taxon>PACMAD clade</taxon>
        <taxon>Panicoideae</taxon>
        <taxon>Panicodae</taxon>
        <taxon>Paniceae</taxon>
        <taxon>Panicinae</taxon>
        <taxon>Panicum</taxon>
        <taxon>Panicum sect. Panicum</taxon>
    </lineage>
</organism>
<gene>
    <name evidence="1" type="ORF">C2845_PM11G20680</name>
</gene>